<dbReference type="PANTHER" id="PTHR30204:SF96">
    <property type="entry name" value="CHROMOSOME-ANCHORING PROTEIN RACA"/>
    <property type="match status" value="1"/>
</dbReference>
<dbReference type="SUPFAM" id="SSF46955">
    <property type="entry name" value="Putative DNA-binding domain"/>
    <property type="match status" value="1"/>
</dbReference>
<dbReference type="KEGG" id="spk:MGAS9429_Spy1586"/>
<dbReference type="InterPro" id="IPR047057">
    <property type="entry name" value="MerR_fam"/>
</dbReference>
<dbReference type="GO" id="GO:0003700">
    <property type="term" value="F:DNA-binding transcription factor activity"/>
    <property type="evidence" value="ECO:0007669"/>
    <property type="project" value="InterPro"/>
</dbReference>
<dbReference type="PRINTS" id="PR00040">
    <property type="entry name" value="HTHMERR"/>
</dbReference>
<dbReference type="GO" id="GO:0003677">
    <property type="term" value="F:DNA binding"/>
    <property type="evidence" value="ECO:0007669"/>
    <property type="project" value="UniProtKB-KW"/>
</dbReference>
<protein>
    <submittedName>
        <fullName evidence="4">Transcriptional regulator, MerR family</fullName>
    </submittedName>
</protein>
<dbReference type="HOGENOM" id="CLU_080961_0_0_9"/>
<keyword evidence="1" id="KW-0238">DNA-binding</keyword>
<accession>Q1JK50</accession>
<feature type="transmembrane region" description="Helical" evidence="2">
    <location>
        <begin position="141"/>
        <end position="163"/>
    </location>
</feature>
<keyword evidence="2" id="KW-0472">Membrane</keyword>
<feature type="domain" description="HTH merR-type" evidence="3">
    <location>
        <begin position="6"/>
        <end position="75"/>
    </location>
</feature>
<keyword evidence="2" id="KW-1133">Transmembrane helix</keyword>
<organism evidence="4 5">
    <name type="scientific">Streptococcus pyogenes serotype M12 (strain MGAS9429)</name>
    <dbReference type="NCBI Taxonomy" id="370551"/>
    <lineage>
        <taxon>Bacteria</taxon>
        <taxon>Bacillati</taxon>
        <taxon>Bacillota</taxon>
        <taxon>Bacilli</taxon>
        <taxon>Lactobacillales</taxon>
        <taxon>Streptococcaceae</taxon>
        <taxon>Streptococcus</taxon>
    </lineage>
</organism>
<dbReference type="InterPro" id="IPR009061">
    <property type="entry name" value="DNA-bd_dom_put_sf"/>
</dbReference>
<dbReference type="EMBL" id="CP000259">
    <property type="protein sequence ID" value="ABF32773.1"/>
    <property type="molecule type" value="Genomic_DNA"/>
</dbReference>
<feature type="transmembrane region" description="Helical" evidence="2">
    <location>
        <begin position="169"/>
        <end position="190"/>
    </location>
</feature>
<evidence type="ECO:0000259" key="3">
    <source>
        <dbReference type="PROSITE" id="PS50937"/>
    </source>
</evidence>
<evidence type="ECO:0000313" key="4">
    <source>
        <dbReference type="EMBL" id="ABF32773.1"/>
    </source>
</evidence>
<keyword evidence="2" id="KW-0812">Transmembrane</keyword>
<dbReference type="Proteomes" id="UP000002433">
    <property type="component" value="Chromosome"/>
</dbReference>
<dbReference type="Gene3D" id="1.10.1660.10">
    <property type="match status" value="1"/>
</dbReference>
<dbReference type="SMART" id="SM00422">
    <property type="entry name" value="HTH_MERR"/>
    <property type="match status" value="1"/>
</dbReference>
<evidence type="ECO:0000256" key="1">
    <source>
        <dbReference type="ARBA" id="ARBA00023125"/>
    </source>
</evidence>
<reference evidence="4 5" key="1">
    <citation type="journal article" date="2006" name="Proc. Natl. Acad. Sci. U.S.A.">
        <title>Molecular genetic anatomy of inter- and intraserotype variation in the human bacterial pathogen group A Streptococcus.</title>
        <authorList>
            <person name="Beres S.B."/>
            <person name="Richter E.W."/>
            <person name="Nagiec M.J."/>
            <person name="Sumby P."/>
            <person name="Porcella S.F."/>
            <person name="DeLeo F.R."/>
            <person name="Musser J.M."/>
        </authorList>
    </citation>
    <scope>NUCLEOTIDE SEQUENCE [LARGE SCALE GENOMIC DNA]</scope>
    <source>
        <strain evidence="4 5">MGAS9429</strain>
    </source>
</reference>
<dbReference type="InterPro" id="IPR000551">
    <property type="entry name" value="MerR-type_HTH_dom"/>
</dbReference>
<proteinExistence type="predicted"/>
<sequence>MEMSQFYSTGELANLAGVSIRTVQYYDQRGILIPTALTAGGRRLYTDSDLEQLRMICFLRDLGFSIEQIRKVLAEENAAQVLELLLVDHIATAKEDLAAKEQQVDIAVKILDRLRKQDPQSLDFLMDISLSMKNQKAWKKLQWKMGISIFLAIVSYVGLILLSNYLQKFWLVYVAMGIFLPGFSWLVIYFRKQFIYLCPHCHQKFEPSFNESCPCRPYTTNQKVNLLPLPSKIVLLGTGKRGHCLKEDKY</sequence>
<evidence type="ECO:0000256" key="2">
    <source>
        <dbReference type="SAM" id="Phobius"/>
    </source>
</evidence>
<dbReference type="PANTHER" id="PTHR30204">
    <property type="entry name" value="REDOX-CYCLING DRUG-SENSING TRANSCRIPTIONAL ACTIVATOR SOXR"/>
    <property type="match status" value="1"/>
</dbReference>
<dbReference type="AlphaFoldDB" id="Q1JK50"/>
<name>Q1JK50_STRPC</name>
<dbReference type="CDD" id="cd01106">
    <property type="entry name" value="HTH_TipAL-Mta"/>
    <property type="match status" value="1"/>
</dbReference>
<gene>
    <name evidence="4" type="ordered locus">MGAS9429_Spy1586</name>
</gene>
<dbReference type="Pfam" id="PF13411">
    <property type="entry name" value="MerR_1"/>
    <property type="match status" value="1"/>
</dbReference>
<evidence type="ECO:0000313" key="5">
    <source>
        <dbReference type="Proteomes" id="UP000002433"/>
    </source>
</evidence>
<dbReference type="PROSITE" id="PS50937">
    <property type="entry name" value="HTH_MERR_2"/>
    <property type="match status" value="1"/>
</dbReference>